<feature type="chain" id="PRO_5037264124" description="DUF4384 domain-containing protein" evidence="1">
    <location>
        <begin position="24"/>
        <end position="166"/>
    </location>
</feature>
<feature type="signal peptide" evidence="1">
    <location>
        <begin position="1"/>
        <end position="23"/>
    </location>
</feature>
<evidence type="ECO:0000259" key="2">
    <source>
        <dbReference type="Pfam" id="PF14326"/>
    </source>
</evidence>
<keyword evidence="4" id="KW-1185">Reference proteome</keyword>
<dbReference type="EMBL" id="BMOE01000015">
    <property type="protein sequence ID" value="GGJ85824.1"/>
    <property type="molecule type" value="Genomic_DNA"/>
</dbReference>
<feature type="domain" description="DUF4384" evidence="2">
    <location>
        <begin position="49"/>
        <end position="122"/>
    </location>
</feature>
<keyword evidence="1" id="KW-0732">Signal</keyword>
<dbReference type="Proteomes" id="UP000635726">
    <property type="component" value="Unassembled WGS sequence"/>
</dbReference>
<protein>
    <recommendedName>
        <fullName evidence="2">DUF4384 domain-containing protein</fullName>
    </recommendedName>
</protein>
<dbReference type="InterPro" id="IPR025493">
    <property type="entry name" value="DUF4384"/>
</dbReference>
<reference evidence="3" key="2">
    <citation type="submission" date="2020-09" db="EMBL/GenBank/DDBJ databases">
        <authorList>
            <person name="Sun Q."/>
            <person name="Ohkuma M."/>
        </authorList>
    </citation>
    <scope>NUCLEOTIDE SEQUENCE</scope>
    <source>
        <strain evidence="3">JCM 14371</strain>
    </source>
</reference>
<gene>
    <name evidence="3" type="ORF">GCM10008939_32110</name>
</gene>
<evidence type="ECO:0000313" key="3">
    <source>
        <dbReference type="EMBL" id="GGJ85824.1"/>
    </source>
</evidence>
<accession>A0A917PN55</accession>
<reference evidence="3" key="1">
    <citation type="journal article" date="2014" name="Int. J. Syst. Evol. Microbiol.">
        <title>Complete genome sequence of Corynebacterium casei LMG S-19264T (=DSM 44701T), isolated from a smear-ripened cheese.</title>
        <authorList>
            <consortium name="US DOE Joint Genome Institute (JGI-PGF)"/>
            <person name="Walter F."/>
            <person name="Albersmeier A."/>
            <person name="Kalinowski J."/>
            <person name="Ruckert C."/>
        </authorList>
    </citation>
    <scope>NUCLEOTIDE SEQUENCE</scope>
    <source>
        <strain evidence="3">JCM 14371</strain>
    </source>
</reference>
<evidence type="ECO:0000256" key="1">
    <source>
        <dbReference type="SAM" id="SignalP"/>
    </source>
</evidence>
<dbReference type="Pfam" id="PF14326">
    <property type="entry name" value="DUF4384"/>
    <property type="match status" value="1"/>
</dbReference>
<proteinExistence type="predicted"/>
<dbReference type="AlphaFoldDB" id="A0A917PN55"/>
<comment type="caution">
    <text evidence="3">The sequence shown here is derived from an EMBL/GenBank/DDBJ whole genome shotgun (WGS) entry which is preliminary data.</text>
</comment>
<sequence>MGMRTALLIGSLALGLSACTVSVRPNLALSSSGSNLITALQPDRGEGATYAVGSTIRFQLTTRTAGYVTLVSLDPNGNSNVIVRSAYVNAGTTVFPRAQDGAGSFSVAPPRGLQRVRALFTRAQPGTDLYFQGSYDQNRWNDATSAYVQGYSPADRDVQETFFYIR</sequence>
<evidence type="ECO:0000313" key="4">
    <source>
        <dbReference type="Proteomes" id="UP000635726"/>
    </source>
</evidence>
<dbReference type="PROSITE" id="PS51257">
    <property type="entry name" value="PROKAR_LIPOPROTEIN"/>
    <property type="match status" value="1"/>
</dbReference>
<organism evidence="3 4">
    <name type="scientific">Deinococcus aquiradiocola</name>
    <dbReference type="NCBI Taxonomy" id="393059"/>
    <lineage>
        <taxon>Bacteria</taxon>
        <taxon>Thermotogati</taxon>
        <taxon>Deinococcota</taxon>
        <taxon>Deinococci</taxon>
        <taxon>Deinococcales</taxon>
        <taxon>Deinococcaceae</taxon>
        <taxon>Deinococcus</taxon>
    </lineage>
</organism>
<name>A0A917PN55_9DEIO</name>